<reference evidence="1 2" key="1">
    <citation type="submission" date="2023-09" db="EMBL/GenBank/DDBJ databases">
        <title>Genomes of two closely related lineages of the louse Polyplax serrata with different host specificities.</title>
        <authorList>
            <person name="Martinu J."/>
            <person name="Tarabai H."/>
            <person name="Stefka J."/>
            <person name="Hypsa V."/>
        </authorList>
    </citation>
    <scope>NUCLEOTIDE SEQUENCE [LARGE SCALE GENOMIC DNA]</scope>
    <source>
        <strain evidence="1">98ZLc_SE</strain>
    </source>
</reference>
<accession>A0ABR1AS09</accession>
<dbReference type="Proteomes" id="UP001359485">
    <property type="component" value="Unassembled WGS sequence"/>
</dbReference>
<keyword evidence="2" id="KW-1185">Reference proteome</keyword>
<protein>
    <submittedName>
        <fullName evidence="1">Uncharacterized protein</fullName>
    </submittedName>
</protein>
<proteinExistence type="predicted"/>
<dbReference type="EMBL" id="JAWJWF010000045">
    <property type="protein sequence ID" value="KAK6626730.1"/>
    <property type="molecule type" value="Genomic_DNA"/>
</dbReference>
<evidence type="ECO:0000313" key="1">
    <source>
        <dbReference type="EMBL" id="KAK6626730.1"/>
    </source>
</evidence>
<comment type="caution">
    <text evidence="1">The sequence shown here is derived from an EMBL/GenBank/DDBJ whole genome shotgun (WGS) entry which is preliminary data.</text>
</comment>
<organism evidence="1 2">
    <name type="scientific">Polyplax serrata</name>
    <name type="common">Common mouse louse</name>
    <dbReference type="NCBI Taxonomy" id="468196"/>
    <lineage>
        <taxon>Eukaryota</taxon>
        <taxon>Metazoa</taxon>
        <taxon>Ecdysozoa</taxon>
        <taxon>Arthropoda</taxon>
        <taxon>Hexapoda</taxon>
        <taxon>Insecta</taxon>
        <taxon>Pterygota</taxon>
        <taxon>Neoptera</taxon>
        <taxon>Paraneoptera</taxon>
        <taxon>Psocodea</taxon>
        <taxon>Troctomorpha</taxon>
        <taxon>Phthiraptera</taxon>
        <taxon>Anoplura</taxon>
        <taxon>Polyplacidae</taxon>
        <taxon>Polyplax</taxon>
    </lineage>
</organism>
<name>A0ABR1AS09_POLSC</name>
<evidence type="ECO:0000313" key="2">
    <source>
        <dbReference type="Proteomes" id="UP001359485"/>
    </source>
</evidence>
<gene>
    <name evidence="1" type="ORF">RUM44_009207</name>
</gene>
<sequence>MKISRERETDRVPVKRLQLYQVKQESGESSVGNDFGCGIGLGKLLILDTPHKESSQGDGGKIMLSVAQNIRLHPSLPVGCLDFYSTFQRLDSTIGLYDGGTVTISPEEVALGGTMATLVT</sequence>